<comment type="subunit">
    <text evidence="2">Homodimer.</text>
</comment>
<sequence length="498" mass="57169">MKLFILICLIALCFSANAKDPINNRRFPKTFKVGVANAAPQIEGAWNTDGKGETIWDHFAHTQPEKFIDRSTPDVACNSYYQYKEDIAMVKEMGLDHYRLSIAWSRILPTGYLDSLNQLGVQYYKNVFQELKKNNIEPLVTLYHWDLPQPLQDQMNGWINETIVDIFADYCKLCFELFGDDVKWWITINEPKQVCQAGYGSGAFAPGIVSNGIMDYVCTKNVLLAHAKAWHIYDEQFRAKNKGQVAMVIDATWYEPGSDNQEDKDAAERAQQFDIGIYGNPLFNGDWPEIVKERVAYRSKLEGFTESRLPAFTEDEIKYIKGTSDYLGLNHYSTLLTNHTADAPIGTPSFDNDKSVLLWHRDDWTQGSADWFFDVPWGLRKFLNWLKNTYGNPEIVITENGFADTNGTLEDDNRITYLEGHVSACLDAIYEDNVNLTAYTVWSIMDDWEWTGGYTSFLGMYKVDFNDPNRARIKRKSADYFTNVVKNRCLVEESQCVD</sequence>
<evidence type="ECO:0000256" key="4">
    <source>
        <dbReference type="ARBA" id="ARBA00022801"/>
    </source>
</evidence>
<dbReference type="FunFam" id="3.20.20.80:FF:000013">
    <property type="entry name" value="lactase-phlorizin hydrolase"/>
    <property type="match status" value="1"/>
</dbReference>
<dbReference type="FunCoup" id="A0A6P7H069">
    <property type="interactions" value="4"/>
</dbReference>
<evidence type="ECO:0000256" key="9">
    <source>
        <dbReference type="SAM" id="SignalP"/>
    </source>
</evidence>
<dbReference type="GO" id="GO:0008422">
    <property type="term" value="F:beta-glucosidase activity"/>
    <property type="evidence" value="ECO:0007669"/>
    <property type="project" value="TreeGrafter"/>
</dbReference>
<evidence type="ECO:0000256" key="8">
    <source>
        <dbReference type="RuleBase" id="RU003690"/>
    </source>
</evidence>
<dbReference type="InParanoid" id="A0A6P7H069"/>
<protein>
    <recommendedName>
        <fullName evidence="3">beta-glucosidase</fullName>
        <ecNumber evidence="3">3.2.1.21</ecNumber>
    </recommendedName>
</protein>
<dbReference type="RefSeq" id="XP_028149430.1">
    <property type="nucleotide sequence ID" value="XM_028293629.1"/>
</dbReference>
<feature type="chain" id="PRO_5028415376" description="beta-glucosidase" evidence="9">
    <location>
        <begin position="19"/>
        <end position="498"/>
    </location>
</feature>
<keyword evidence="4" id="KW-0378">Hydrolase</keyword>
<feature type="signal peptide" evidence="9">
    <location>
        <begin position="1"/>
        <end position="18"/>
    </location>
</feature>
<accession>A0A6P7H069</accession>
<evidence type="ECO:0000256" key="5">
    <source>
        <dbReference type="ARBA" id="ARBA00023180"/>
    </source>
</evidence>
<evidence type="ECO:0000256" key="2">
    <source>
        <dbReference type="ARBA" id="ARBA00011738"/>
    </source>
</evidence>
<keyword evidence="9" id="KW-0732">Signal</keyword>
<keyword evidence="5" id="KW-0325">Glycoprotein</keyword>
<dbReference type="Gene3D" id="3.20.20.80">
    <property type="entry name" value="Glycosidases"/>
    <property type="match status" value="1"/>
</dbReference>
<dbReference type="SUPFAM" id="SSF51445">
    <property type="entry name" value="(Trans)glycosidases"/>
    <property type="match status" value="1"/>
</dbReference>
<dbReference type="AlphaFoldDB" id="A0A6P7H069"/>
<organism evidence="10">
    <name type="scientific">Diabrotica virgifera virgifera</name>
    <name type="common">western corn rootworm</name>
    <dbReference type="NCBI Taxonomy" id="50390"/>
    <lineage>
        <taxon>Eukaryota</taxon>
        <taxon>Metazoa</taxon>
        <taxon>Ecdysozoa</taxon>
        <taxon>Arthropoda</taxon>
        <taxon>Hexapoda</taxon>
        <taxon>Insecta</taxon>
        <taxon>Pterygota</taxon>
        <taxon>Neoptera</taxon>
        <taxon>Endopterygota</taxon>
        <taxon>Coleoptera</taxon>
        <taxon>Polyphaga</taxon>
        <taxon>Cucujiformia</taxon>
        <taxon>Chrysomeloidea</taxon>
        <taxon>Chrysomelidae</taxon>
        <taxon>Galerucinae</taxon>
        <taxon>Diabroticina</taxon>
        <taxon>Diabroticites</taxon>
        <taxon>Diabrotica</taxon>
    </lineage>
</organism>
<dbReference type="Pfam" id="PF00232">
    <property type="entry name" value="Glyco_hydro_1"/>
    <property type="match status" value="1"/>
</dbReference>
<proteinExistence type="inferred from homology"/>
<dbReference type="InterPro" id="IPR001360">
    <property type="entry name" value="Glyco_hydro_1"/>
</dbReference>
<name>A0A6P7H069_DIAVI</name>
<dbReference type="InterPro" id="IPR018120">
    <property type="entry name" value="Glyco_hydro_1_AS"/>
</dbReference>
<keyword evidence="6" id="KW-0326">Glycosidase</keyword>
<dbReference type="InterPro" id="IPR017853">
    <property type="entry name" value="GH"/>
</dbReference>
<dbReference type="PROSITE" id="PS00572">
    <property type="entry name" value="GLYCOSYL_HYDROL_F1_1"/>
    <property type="match status" value="1"/>
</dbReference>
<dbReference type="EC" id="3.2.1.21" evidence="3"/>
<evidence type="ECO:0000256" key="6">
    <source>
        <dbReference type="ARBA" id="ARBA00023295"/>
    </source>
</evidence>
<dbReference type="PRINTS" id="PR00131">
    <property type="entry name" value="GLHYDRLASE1"/>
</dbReference>
<evidence type="ECO:0000256" key="1">
    <source>
        <dbReference type="ARBA" id="ARBA00010838"/>
    </source>
</evidence>
<evidence type="ECO:0000256" key="7">
    <source>
        <dbReference type="PROSITE-ProRule" id="PRU10055"/>
    </source>
</evidence>
<dbReference type="GO" id="GO:0005975">
    <property type="term" value="P:carbohydrate metabolic process"/>
    <property type="evidence" value="ECO:0007669"/>
    <property type="project" value="InterPro"/>
</dbReference>
<gene>
    <name evidence="10" type="primary">LOC114342821</name>
</gene>
<dbReference type="KEGG" id="dvv:114342821"/>
<reference evidence="10" key="1">
    <citation type="submission" date="2025-08" db="UniProtKB">
        <authorList>
            <consortium name="RefSeq"/>
        </authorList>
    </citation>
    <scope>IDENTIFICATION</scope>
    <source>
        <tissue evidence="10">Whole insect</tissue>
    </source>
</reference>
<dbReference type="PANTHER" id="PTHR10353:SF36">
    <property type="entry name" value="LP05116P"/>
    <property type="match status" value="1"/>
</dbReference>
<evidence type="ECO:0000313" key="10">
    <source>
        <dbReference type="RefSeq" id="XP_028149430.1"/>
    </source>
</evidence>
<dbReference type="OrthoDB" id="65569at2759"/>
<evidence type="ECO:0000256" key="3">
    <source>
        <dbReference type="ARBA" id="ARBA00012744"/>
    </source>
</evidence>
<feature type="active site" description="Nucleophile" evidence="7">
    <location>
        <position position="399"/>
    </location>
</feature>
<comment type="similarity">
    <text evidence="1 8">Belongs to the glycosyl hydrolase 1 family.</text>
</comment>
<dbReference type="PANTHER" id="PTHR10353">
    <property type="entry name" value="GLYCOSYL HYDROLASE"/>
    <property type="match status" value="1"/>
</dbReference>